<accession>A0ABS7Z0H7</accession>
<sequence length="266" mass="29776">MKKIILAITCIASLLSSCEKSKDLQIDNNKQGQLKIKFDHIVGSKKLVLNEYTYSNTSNETFNITMLRYFVSNIKLTKLNGDVYSLPKEKSFFLIDAASDSSLSPKLLIPEGEYKILEFNLGVDSLTNTLPIEQRTGVLDIATNGMYWAWNSGYIHFKLEGNSPQSTNANKSFKYHIGLFGGYDSPTVNNNRKISVDLTKAGLSKVQQNLSSDIHLMVDIGKIFDGKHTISIQETPVVMTSGPHTKIADNYATMFSHDHTHNFQKL</sequence>
<comment type="caution">
    <text evidence="2">The sequence shown here is derived from an EMBL/GenBank/DDBJ whole genome shotgun (WGS) entry which is preliminary data.</text>
</comment>
<dbReference type="InterPro" id="IPR046863">
    <property type="entry name" value="MbnP-like_dom"/>
</dbReference>
<dbReference type="EMBL" id="JADEYP010000001">
    <property type="protein sequence ID" value="MCA5003660.1"/>
    <property type="molecule type" value="Genomic_DNA"/>
</dbReference>
<name>A0ABS7Z0H7_9SPHI</name>
<evidence type="ECO:0000259" key="1">
    <source>
        <dbReference type="Pfam" id="PF20243"/>
    </source>
</evidence>
<keyword evidence="3" id="KW-1185">Reference proteome</keyword>
<protein>
    <recommendedName>
        <fullName evidence="1">Copper-binding protein MbnP-like domain-containing protein</fullName>
    </recommendedName>
</protein>
<dbReference type="Pfam" id="PF20243">
    <property type="entry name" value="MbnP"/>
    <property type="match status" value="1"/>
</dbReference>
<evidence type="ECO:0000313" key="3">
    <source>
        <dbReference type="Proteomes" id="UP001165302"/>
    </source>
</evidence>
<dbReference type="RefSeq" id="WP_225550995.1">
    <property type="nucleotide sequence ID" value="NZ_JADEYP010000001.1"/>
</dbReference>
<gene>
    <name evidence="2" type="ORF">IPZ78_00690</name>
</gene>
<feature type="domain" description="Copper-binding protein MbnP-like" evidence="1">
    <location>
        <begin position="32"/>
        <end position="239"/>
    </location>
</feature>
<organism evidence="2 3">
    <name type="scientific">Sphingobacterium bovistauri</name>
    <dbReference type="NCBI Taxonomy" id="2781959"/>
    <lineage>
        <taxon>Bacteria</taxon>
        <taxon>Pseudomonadati</taxon>
        <taxon>Bacteroidota</taxon>
        <taxon>Sphingobacteriia</taxon>
        <taxon>Sphingobacteriales</taxon>
        <taxon>Sphingobacteriaceae</taxon>
        <taxon>Sphingobacterium</taxon>
    </lineage>
</organism>
<proteinExistence type="predicted"/>
<dbReference type="Proteomes" id="UP001165302">
    <property type="component" value="Unassembled WGS sequence"/>
</dbReference>
<reference evidence="2" key="1">
    <citation type="submission" date="2020-10" db="EMBL/GenBank/DDBJ databases">
        <authorList>
            <person name="Lu T."/>
            <person name="Wang Q."/>
            <person name="Han X."/>
        </authorList>
    </citation>
    <scope>NUCLEOTIDE SEQUENCE</scope>
    <source>
        <strain evidence="2">WQ 366</strain>
    </source>
</reference>
<evidence type="ECO:0000313" key="2">
    <source>
        <dbReference type="EMBL" id="MCA5003660.1"/>
    </source>
</evidence>
<dbReference type="PROSITE" id="PS51257">
    <property type="entry name" value="PROKAR_LIPOPROTEIN"/>
    <property type="match status" value="1"/>
</dbReference>